<dbReference type="AlphaFoldDB" id="A0A2T0MAY7"/>
<comment type="caution">
    <text evidence="2">The sequence shown here is derived from an EMBL/GenBank/DDBJ whole genome shotgun (WGS) entry which is preliminary data.</text>
</comment>
<reference evidence="2 3" key="1">
    <citation type="submission" date="2018-03" db="EMBL/GenBank/DDBJ databases">
        <title>Genomic Encyclopedia of Archaeal and Bacterial Type Strains, Phase II (KMG-II): from individual species to whole genera.</title>
        <authorList>
            <person name="Goeker M."/>
        </authorList>
    </citation>
    <scope>NUCLEOTIDE SEQUENCE [LARGE SCALE GENOMIC DNA]</scope>
    <source>
        <strain evidence="2 3">DSM 25027</strain>
    </source>
</reference>
<evidence type="ECO:0008006" key="4">
    <source>
        <dbReference type="Google" id="ProtNLM"/>
    </source>
</evidence>
<organism evidence="2 3">
    <name type="scientific">Flagellimonas meridianipacifica</name>
    <dbReference type="NCBI Taxonomy" id="1080225"/>
    <lineage>
        <taxon>Bacteria</taxon>
        <taxon>Pseudomonadati</taxon>
        <taxon>Bacteroidota</taxon>
        <taxon>Flavobacteriia</taxon>
        <taxon>Flavobacteriales</taxon>
        <taxon>Flavobacteriaceae</taxon>
        <taxon>Flagellimonas</taxon>
    </lineage>
</organism>
<dbReference type="Proteomes" id="UP000237640">
    <property type="component" value="Unassembled WGS sequence"/>
</dbReference>
<feature type="transmembrane region" description="Helical" evidence="1">
    <location>
        <begin position="94"/>
        <end position="111"/>
    </location>
</feature>
<evidence type="ECO:0000313" key="2">
    <source>
        <dbReference type="EMBL" id="PRX54649.1"/>
    </source>
</evidence>
<evidence type="ECO:0000256" key="1">
    <source>
        <dbReference type="SAM" id="Phobius"/>
    </source>
</evidence>
<gene>
    <name evidence="2" type="ORF">CLV81_3051</name>
</gene>
<name>A0A2T0MAY7_9FLAO</name>
<feature type="transmembrane region" description="Helical" evidence="1">
    <location>
        <begin position="62"/>
        <end position="82"/>
    </location>
</feature>
<accession>A0A2T0MAY7</accession>
<protein>
    <recommendedName>
        <fullName evidence="4">DUF998 domain-containing protein</fullName>
    </recommendedName>
</protein>
<feature type="transmembrane region" description="Helical" evidence="1">
    <location>
        <begin position="142"/>
        <end position="162"/>
    </location>
</feature>
<keyword evidence="1" id="KW-0812">Transmembrane</keyword>
<keyword evidence="1" id="KW-0472">Membrane</keyword>
<keyword evidence="1" id="KW-1133">Transmembrane helix</keyword>
<dbReference type="RefSeq" id="WP_245912047.1">
    <property type="nucleotide sequence ID" value="NZ_PVYX01000002.1"/>
</dbReference>
<evidence type="ECO:0000313" key="3">
    <source>
        <dbReference type="Proteomes" id="UP000237640"/>
    </source>
</evidence>
<feature type="transmembrane region" description="Helical" evidence="1">
    <location>
        <begin position="174"/>
        <end position="192"/>
    </location>
</feature>
<feature type="transmembrane region" description="Helical" evidence="1">
    <location>
        <begin position="117"/>
        <end position="135"/>
    </location>
</feature>
<keyword evidence="3" id="KW-1185">Reference proteome</keyword>
<proteinExistence type="predicted"/>
<sequence>MMLLLPLVGMLLFVAFYLVAVFDYPGGSYISPNAVGFSFRNNYLCDLLDTYAVNGEHNPARWYSRIALFVLCSSLILLWYHLPGLFNSKGLGLTVMRFSGMVALAIPFFLRNGNHDTVLRIAGIFGTLALIIAFVQLFWARLYILFSMGVLCLFIFLVNYYIYETGTFIEVLPVIQKITFLGFIGWFVFLNIQIYKQLKSIENEEGLE</sequence>
<dbReference type="EMBL" id="PVYX01000002">
    <property type="protein sequence ID" value="PRX54649.1"/>
    <property type="molecule type" value="Genomic_DNA"/>
</dbReference>